<dbReference type="RefSeq" id="WP_229660570.1">
    <property type="nucleotide sequence ID" value="NZ_BMKQ01000001.1"/>
</dbReference>
<keyword evidence="2" id="KW-1185">Reference proteome</keyword>
<proteinExistence type="predicted"/>
<dbReference type="EMBL" id="BMKQ01000001">
    <property type="protein sequence ID" value="GGF36307.1"/>
    <property type="molecule type" value="Genomic_DNA"/>
</dbReference>
<protein>
    <submittedName>
        <fullName evidence="1">Uncharacterized protein</fullName>
    </submittedName>
</protein>
<name>A0A917BCZ2_9ACTN</name>
<dbReference type="AlphaFoldDB" id="A0A917BCZ2"/>
<gene>
    <name evidence="1" type="ORF">GCM10011519_07260</name>
</gene>
<organism evidence="1 2">
    <name type="scientific">Marmoricola endophyticus</name>
    <dbReference type="NCBI Taxonomy" id="2040280"/>
    <lineage>
        <taxon>Bacteria</taxon>
        <taxon>Bacillati</taxon>
        <taxon>Actinomycetota</taxon>
        <taxon>Actinomycetes</taxon>
        <taxon>Propionibacteriales</taxon>
        <taxon>Nocardioidaceae</taxon>
        <taxon>Marmoricola</taxon>
    </lineage>
</organism>
<evidence type="ECO:0000313" key="2">
    <source>
        <dbReference type="Proteomes" id="UP000649179"/>
    </source>
</evidence>
<sequence length="204" mass="21729">MGADLARQQERQQAALDKRWDQLLRCVPEEVLQALIVAFADNEAAAAPLGVDGAEVSLVVVVPSLSTIPERRPGLTKSGNLSLKKMTKTETAKTYKQLVFGHVLVTLREAFAVAPGLKSARIVALRSSSDATKGRPEALLAATCSREALAAIPWSHVDAADAAVQSLSDAVFIEKGVTRALQPIPADKHPDIKKVLSVVDFSEG</sequence>
<comment type="caution">
    <text evidence="1">The sequence shown here is derived from an EMBL/GenBank/DDBJ whole genome shotgun (WGS) entry which is preliminary data.</text>
</comment>
<reference evidence="1" key="1">
    <citation type="journal article" date="2014" name="Int. J. Syst. Evol. Microbiol.">
        <title>Complete genome sequence of Corynebacterium casei LMG S-19264T (=DSM 44701T), isolated from a smear-ripened cheese.</title>
        <authorList>
            <consortium name="US DOE Joint Genome Institute (JGI-PGF)"/>
            <person name="Walter F."/>
            <person name="Albersmeier A."/>
            <person name="Kalinowski J."/>
            <person name="Ruckert C."/>
        </authorList>
    </citation>
    <scope>NUCLEOTIDE SEQUENCE</scope>
    <source>
        <strain evidence="1">CGMCC 1.16067</strain>
    </source>
</reference>
<evidence type="ECO:0000313" key="1">
    <source>
        <dbReference type="EMBL" id="GGF36307.1"/>
    </source>
</evidence>
<reference evidence="1" key="2">
    <citation type="submission" date="2020-09" db="EMBL/GenBank/DDBJ databases">
        <authorList>
            <person name="Sun Q."/>
            <person name="Zhou Y."/>
        </authorList>
    </citation>
    <scope>NUCLEOTIDE SEQUENCE</scope>
    <source>
        <strain evidence="1">CGMCC 1.16067</strain>
    </source>
</reference>
<accession>A0A917BCZ2</accession>
<dbReference type="Proteomes" id="UP000649179">
    <property type="component" value="Unassembled WGS sequence"/>
</dbReference>